<feature type="compositionally biased region" description="Low complexity" evidence="2">
    <location>
        <begin position="90"/>
        <end position="108"/>
    </location>
</feature>
<feature type="coiled-coil region" evidence="1">
    <location>
        <begin position="154"/>
        <end position="188"/>
    </location>
</feature>
<evidence type="ECO:0000256" key="2">
    <source>
        <dbReference type="SAM" id="MobiDB-lite"/>
    </source>
</evidence>
<evidence type="ECO:0000313" key="5">
    <source>
        <dbReference type="Proteomes" id="UP000663829"/>
    </source>
</evidence>
<evidence type="ECO:0000256" key="1">
    <source>
        <dbReference type="SAM" id="Coils"/>
    </source>
</evidence>
<dbReference type="EMBL" id="CAJNOQ010000211">
    <property type="protein sequence ID" value="CAF0772954.1"/>
    <property type="molecule type" value="Genomic_DNA"/>
</dbReference>
<dbReference type="Proteomes" id="UP000663829">
    <property type="component" value="Unassembled WGS sequence"/>
</dbReference>
<dbReference type="EMBL" id="CAJOBC010000211">
    <property type="protein sequence ID" value="CAF3555247.1"/>
    <property type="molecule type" value="Genomic_DNA"/>
</dbReference>
<sequence>MRNPTRTRSDPAVLIYCIMSSTPSSSKAHSSHSKSTTAKTKYLSKSSDSLSNQPTTETVDGNVSVTTSTNKTSHSKSMKKSQTALTGFDQQKASSSTQHSSSSNSQNNGGLRRRFSLFRTKRYQQQPAKPPSDQDLSLTVAVAASSDLNLHDKIHLLQDEVEQRNIIIENLRQELNVKTQELDSTKQRLFEINKSYDIEQALQIQTKMNTHLEEMLKENETLKKSIYDLECFAQQQQQSNTSNDGE</sequence>
<reference evidence="3" key="1">
    <citation type="submission" date="2021-02" db="EMBL/GenBank/DDBJ databases">
        <authorList>
            <person name="Nowell W R."/>
        </authorList>
    </citation>
    <scope>NUCLEOTIDE SEQUENCE</scope>
</reference>
<comment type="caution">
    <text evidence="3">The sequence shown here is derived from an EMBL/GenBank/DDBJ whole genome shotgun (WGS) entry which is preliminary data.</text>
</comment>
<keyword evidence="1" id="KW-0175">Coiled coil</keyword>
<proteinExistence type="predicted"/>
<organism evidence="3 5">
    <name type="scientific">Didymodactylos carnosus</name>
    <dbReference type="NCBI Taxonomy" id="1234261"/>
    <lineage>
        <taxon>Eukaryota</taxon>
        <taxon>Metazoa</taxon>
        <taxon>Spiralia</taxon>
        <taxon>Gnathifera</taxon>
        <taxon>Rotifera</taxon>
        <taxon>Eurotatoria</taxon>
        <taxon>Bdelloidea</taxon>
        <taxon>Philodinida</taxon>
        <taxon>Philodinidae</taxon>
        <taxon>Didymodactylos</taxon>
    </lineage>
</organism>
<dbReference type="OrthoDB" id="10013599at2759"/>
<evidence type="ECO:0000313" key="4">
    <source>
        <dbReference type="EMBL" id="CAF3555247.1"/>
    </source>
</evidence>
<feature type="compositionally biased region" description="Low complexity" evidence="2">
    <location>
        <begin position="22"/>
        <end position="41"/>
    </location>
</feature>
<accession>A0A813QSV7</accession>
<dbReference type="Proteomes" id="UP000681722">
    <property type="component" value="Unassembled WGS sequence"/>
</dbReference>
<protein>
    <submittedName>
        <fullName evidence="3">Uncharacterized protein</fullName>
    </submittedName>
</protein>
<feature type="compositionally biased region" description="Polar residues" evidence="2">
    <location>
        <begin position="43"/>
        <end position="63"/>
    </location>
</feature>
<gene>
    <name evidence="3" type="ORF">GPM918_LOCUS2031</name>
    <name evidence="4" type="ORF">SRO942_LOCUS2031</name>
</gene>
<name>A0A813QSV7_9BILA</name>
<evidence type="ECO:0000313" key="3">
    <source>
        <dbReference type="EMBL" id="CAF0772954.1"/>
    </source>
</evidence>
<feature type="region of interest" description="Disordered" evidence="2">
    <location>
        <begin position="22"/>
        <end position="111"/>
    </location>
</feature>
<dbReference type="AlphaFoldDB" id="A0A813QSV7"/>
<keyword evidence="5" id="KW-1185">Reference proteome</keyword>